<dbReference type="OrthoDB" id="9802516at2"/>
<accession>A0A5P2G1G4</accession>
<dbReference type="HAMAP" id="MF_00048">
    <property type="entry name" value="UPF0102"/>
    <property type="match status" value="1"/>
</dbReference>
<dbReference type="PANTHER" id="PTHR34039:SF1">
    <property type="entry name" value="UPF0102 PROTEIN YRAN"/>
    <property type="match status" value="1"/>
</dbReference>
<keyword evidence="4" id="KW-1185">Reference proteome</keyword>
<sequence>MTQHNITIGARGEAFAVDYLLENGFQILEKNWRFQHKEVDIICTKADILHFVEVKTRTNTKFGLPESSVSVAKMKYLKEAAEQYQLEYPEWKKIQFNVIAILLNGEIVKELYVNWDVYF</sequence>
<organism evidence="3 4">
    <name type="scientific">Rhizosphaericola mali</name>
    <dbReference type="NCBI Taxonomy" id="2545455"/>
    <lineage>
        <taxon>Bacteria</taxon>
        <taxon>Pseudomonadati</taxon>
        <taxon>Bacteroidota</taxon>
        <taxon>Chitinophagia</taxon>
        <taxon>Chitinophagales</taxon>
        <taxon>Chitinophagaceae</taxon>
        <taxon>Rhizosphaericola</taxon>
    </lineage>
</organism>
<dbReference type="EMBL" id="CP044016">
    <property type="protein sequence ID" value="QES89634.1"/>
    <property type="molecule type" value="Genomic_DNA"/>
</dbReference>
<dbReference type="Pfam" id="PF02021">
    <property type="entry name" value="UPF0102"/>
    <property type="match status" value="1"/>
</dbReference>
<dbReference type="PANTHER" id="PTHR34039">
    <property type="entry name" value="UPF0102 PROTEIN YRAN"/>
    <property type="match status" value="1"/>
</dbReference>
<proteinExistence type="inferred from homology"/>
<reference evidence="3 4" key="1">
    <citation type="submission" date="2019-09" db="EMBL/GenBank/DDBJ databases">
        <title>Complete genome sequence of Arachidicoccus sp. B3-10 isolated from apple orchard soil.</title>
        <authorList>
            <person name="Kim H.S."/>
            <person name="Han K.-I."/>
            <person name="Suh M.K."/>
            <person name="Lee K.C."/>
            <person name="Eom M.K."/>
            <person name="Kim J.-S."/>
            <person name="Kang S.W."/>
            <person name="Sin Y."/>
            <person name="Lee J.-S."/>
        </authorList>
    </citation>
    <scope>NUCLEOTIDE SEQUENCE [LARGE SCALE GENOMIC DNA]</scope>
    <source>
        <strain evidence="3 4">B3-10</strain>
    </source>
</reference>
<evidence type="ECO:0000256" key="1">
    <source>
        <dbReference type="ARBA" id="ARBA00006738"/>
    </source>
</evidence>
<protein>
    <recommendedName>
        <fullName evidence="2">UPF0102 protein E0W69_013490</fullName>
    </recommendedName>
</protein>
<dbReference type="InterPro" id="IPR011335">
    <property type="entry name" value="Restrct_endonuc-II-like"/>
</dbReference>
<dbReference type="InterPro" id="IPR003509">
    <property type="entry name" value="UPF0102_YraN-like"/>
</dbReference>
<evidence type="ECO:0000313" key="3">
    <source>
        <dbReference type="EMBL" id="QES89634.1"/>
    </source>
</evidence>
<dbReference type="Gene3D" id="3.40.1350.10">
    <property type="match status" value="1"/>
</dbReference>
<name>A0A5P2G1G4_9BACT</name>
<dbReference type="RefSeq" id="WP_131330576.1">
    <property type="nucleotide sequence ID" value="NZ_CP044016.1"/>
</dbReference>
<dbReference type="KEGG" id="arac:E0W69_013490"/>
<dbReference type="InterPro" id="IPR011856">
    <property type="entry name" value="tRNA_endonuc-like_dom_sf"/>
</dbReference>
<evidence type="ECO:0000313" key="4">
    <source>
        <dbReference type="Proteomes" id="UP000292424"/>
    </source>
</evidence>
<dbReference type="GO" id="GO:0003676">
    <property type="term" value="F:nucleic acid binding"/>
    <property type="evidence" value="ECO:0007669"/>
    <property type="project" value="InterPro"/>
</dbReference>
<comment type="similarity">
    <text evidence="1 2">Belongs to the UPF0102 family.</text>
</comment>
<dbReference type="Proteomes" id="UP000292424">
    <property type="component" value="Chromosome"/>
</dbReference>
<evidence type="ECO:0000256" key="2">
    <source>
        <dbReference type="HAMAP-Rule" id="MF_00048"/>
    </source>
</evidence>
<dbReference type="SUPFAM" id="SSF52980">
    <property type="entry name" value="Restriction endonuclease-like"/>
    <property type="match status" value="1"/>
</dbReference>
<dbReference type="AlphaFoldDB" id="A0A5P2G1G4"/>
<gene>
    <name evidence="3" type="ORF">E0W69_013490</name>
</gene>
<dbReference type="CDD" id="cd20736">
    <property type="entry name" value="PoNe_Nuclease"/>
    <property type="match status" value="1"/>
</dbReference>